<keyword evidence="3" id="KW-1185">Reference proteome</keyword>
<dbReference type="Gene3D" id="3.40.50.2300">
    <property type="match status" value="1"/>
</dbReference>
<sequence>MKILLVEDEVHKRDELIQCVKTVYGIEPQIVDCVNDAVLAVIDNDFDLIILDMALSTFSDNSGDKKKGHDQAQGGIEVLRALKSRKKTTKIIIITQYPDFYIGGVKVKLQKSISVVKEKYNQDIIGAVLYTYKSQPTLQKITSILRKHA</sequence>
<comment type="caution">
    <text evidence="2">The sequence shown here is derived from an EMBL/GenBank/DDBJ whole genome shotgun (WGS) entry which is preliminary data.</text>
</comment>
<evidence type="ECO:0000313" key="3">
    <source>
        <dbReference type="Proteomes" id="UP000237073"/>
    </source>
</evidence>
<evidence type="ECO:0000313" key="2">
    <source>
        <dbReference type="EMBL" id="POP42590.1"/>
    </source>
</evidence>
<dbReference type="Proteomes" id="UP000237073">
    <property type="component" value="Unassembled WGS sequence"/>
</dbReference>
<accession>A0A2P5GI55</accession>
<gene>
    <name evidence="2" type="ORF">CHU32_24765</name>
    <name evidence="1" type="ORF">CHU33_21980</name>
</gene>
<dbReference type="InterPro" id="IPR011006">
    <property type="entry name" value="CheY-like_superfamily"/>
</dbReference>
<dbReference type="EMBL" id="PQGD01000029">
    <property type="protein sequence ID" value="POP42590.1"/>
    <property type="molecule type" value="Genomic_DNA"/>
</dbReference>
<dbReference type="RefSeq" id="WP_032625809.1">
    <property type="nucleotide sequence ID" value="NZ_PQGD01000029.1"/>
</dbReference>
<dbReference type="OrthoDB" id="5520457at2"/>
<dbReference type="SUPFAM" id="SSF52172">
    <property type="entry name" value="CheY-like"/>
    <property type="match status" value="1"/>
</dbReference>
<dbReference type="AlphaFoldDB" id="A0A2P5GI55"/>
<dbReference type="Proteomes" id="UP000247005">
    <property type="component" value="Unassembled WGS sequence"/>
</dbReference>
<name>A0A2P5GI55_9ENTR</name>
<proteinExistence type="predicted"/>
<reference evidence="3 4" key="1">
    <citation type="submission" date="2018-01" db="EMBL/GenBank/DDBJ databases">
        <title>Superficieibacter electus gen. nov., sp. nov., an extended-spectrum beta-lactamase possessing member of the Enterobacteriaceae family, isolated from intensive care unit surfaces.</title>
        <authorList>
            <person name="Potter R.F."/>
            <person name="D'Souza A.W."/>
        </authorList>
    </citation>
    <scope>NUCLEOTIDE SEQUENCE [LARGE SCALE GENOMIC DNA]</scope>
    <source>
        <strain evidence="2 4">BP-1</strain>
        <strain evidence="1 3">BP-2</strain>
    </source>
</reference>
<evidence type="ECO:0000313" key="4">
    <source>
        <dbReference type="Proteomes" id="UP000247005"/>
    </source>
</evidence>
<organism evidence="2 4">
    <name type="scientific">Superficieibacter electus</name>
    <dbReference type="NCBI Taxonomy" id="2022662"/>
    <lineage>
        <taxon>Bacteria</taxon>
        <taxon>Pseudomonadati</taxon>
        <taxon>Pseudomonadota</taxon>
        <taxon>Gammaproteobacteria</taxon>
        <taxon>Enterobacterales</taxon>
        <taxon>Enterobacteriaceae</taxon>
        <taxon>Superficieibacter</taxon>
    </lineage>
</organism>
<protein>
    <submittedName>
        <fullName evidence="2">Response regulator</fullName>
    </submittedName>
</protein>
<evidence type="ECO:0000313" key="1">
    <source>
        <dbReference type="EMBL" id="POP41778.1"/>
    </source>
</evidence>
<dbReference type="EMBL" id="PQGE01000024">
    <property type="protein sequence ID" value="POP41778.1"/>
    <property type="molecule type" value="Genomic_DNA"/>
</dbReference>